<dbReference type="eggNOG" id="ENOG50343K9">
    <property type="taxonomic scope" value="Bacteria"/>
</dbReference>
<dbReference type="HOGENOM" id="CLU_140244_0_0_7"/>
<keyword evidence="3" id="KW-1185">Reference proteome</keyword>
<dbReference type="EMBL" id="CP000112">
    <property type="protein sequence ID" value="AEL79409.1"/>
    <property type="molecule type" value="Genomic_DNA"/>
</dbReference>
<gene>
    <name evidence="2" type="ordered locus">Dde_4008</name>
</gene>
<dbReference type="AlphaFoldDB" id="F9XXH6"/>
<name>F9XXH6_OLEA2</name>
<evidence type="ECO:0000313" key="2">
    <source>
        <dbReference type="EMBL" id="AEL79409.1"/>
    </source>
</evidence>
<dbReference type="RefSeq" id="WP_011366335.1">
    <property type="nucleotide sequence ID" value="NC_007519.1"/>
</dbReference>
<proteinExistence type="predicted"/>
<reference evidence="2 3" key="1">
    <citation type="journal article" date="2011" name="J. Bacteriol.">
        <title>Complete genome sequence and updated annotation of Desulfovibrio alaskensis G20.</title>
        <authorList>
            <person name="Hauser L.J."/>
            <person name="Land M.L."/>
            <person name="Brown S.D."/>
            <person name="Larimer F."/>
            <person name="Keller K.L."/>
            <person name="Rapp-Giles B.J."/>
            <person name="Price M.N."/>
            <person name="Lin M."/>
            <person name="Bruce D.C."/>
            <person name="Detter J.C."/>
            <person name="Tapia R."/>
            <person name="Han C.S."/>
            <person name="Goodwin L.A."/>
            <person name="Cheng J.F."/>
            <person name="Pitluck S."/>
            <person name="Copeland A."/>
            <person name="Lucas S."/>
            <person name="Nolan M."/>
            <person name="Lapidus A.L."/>
            <person name="Palumbo A.V."/>
            <person name="Wall J.D."/>
        </authorList>
    </citation>
    <scope>NUCLEOTIDE SEQUENCE [LARGE SCALE GENOMIC DNA]</scope>
    <source>
        <strain evidence="3">ATCC BAA 1058 / DSM 17464 / G20</strain>
    </source>
</reference>
<accession>F9XXH6</accession>
<dbReference type="STRING" id="207559.Dde_4008"/>
<organism evidence="2 3">
    <name type="scientific">Oleidesulfovibrio alaskensis (strain ATCC BAA-1058 / DSM 17464 / G20)</name>
    <name type="common">Desulfovibrio alaskensis</name>
    <dbReference type="NCBI Taxonomy" id="207559"/>
    <lineage>
        <taxon>Bacteria</taxon>
        <taxon>Pseudomonadati</taxon>
        <taxon>Thermodesulfobacteriota</taxon>
        <taxon>Desulfovibrionia</taxon>
        <taxon>Desulfovibrionales</taxon>
        <taxon>Desulfovibrionaceae</taxon>
        <taxon>Oleidesulfovibrio</taxon>
    </lineage>
</organism>
<dbReference type="KEGG" id="dde:Dde_4008"/>
<feature type="region of interest" description="Disordered" evidence="1">
    <location>
        <begin position="66"/>
        <end position="119"/>
    </location>
</feature>
<sequence>MERALLKLARQLNSYDEASLMALWDTLAERVERFEPSSRWEEAAIAFGMVQAVRWKNQLHNSHMSEMARPDDGLPPLSGYDGDISLFEGASRSGADGPVGGQPAQKRAKILSFRPRESE</sequence>
<protein>
    <submittedName>
        <fullName evidence="2">Uncharacterized protein</fullName>
    </submittedName>
</protein>
<evidence type="ECO:0000256" key="1">
    <source>
        <dbReference type="SAM" id="MobiDB-lite"/>
    </source>
</evidence>
<evidence type="ECO:0000313" key="3">
    <source>
        <dbReference type="Proteomes" id="UP000002710"/>
    </source>
</evidence>
<dbReference type="Proteomes" id="UP000002710">
    <property type="component" value="Chromosome"/>
</dbReference>